<dbReference type="Gene3D" id="2.130.10.10">
    <property type="entry name" value="YVTN repeat-like/Quinoprotein amine dehydrogenase"/>
    <property type="match status" value="2"/>
</dbReference>
<feature type="chain" id="PRO_5046719976" description="Photosynthesis system II assembly factor Ycf48/Hcf136-like domain-containing protein" evidence="2">
    <location>
        <begin position="23"/>
        <end position="402"/>
    </location>
</feature>
<dbReference type="InterPro" id="IPR015943">
    <property type="entry name" value="WD40/YVTN_repeat-like_dom_sf"/>
</dbReference>
<reference evidence="3 4" key="1">
    <citation type="submission" date="2021-04" db="EMBL/GenBank/DDBJ databases">
        <title>Nocardia tengchongensis.</title>
        <authorList>
            <person name="Zhuang k."/>
            <person name="Ran Y."/>
            <person name="Li W."/>
        </authorList>
    </citation>
    <scope>NUCLEOTIDE SEQUENCE [LARGE SCALE GENOMIC DNA]</scope>
    <source>
        <strain evidence="3 4">CFH S0057</strain>
    </source>
</reference>
<dbReference type="InterPro" id="IPR036278">
    <property type="entry name" value="Sialidase_sf"/>
</dbReference>
<gene>
    <name evidence="3" type="ORF">KHQ06_25800</name>
</gene>
<keyword evidence="2" id="KW-0732">Signal</keyword>
<feature type="compositionally biased region" description="Low complexity" evidence="1">
    <location>
        <begin position="40"/>
        <end position="64"/>
    </location>
</feature>
<feature type="region of interest" description="Disordered" evidence="1">
    <location>
        <begin position="36"/>
        <end position="64"/>
    </location>
</feature>
<protein>
    <recommendedName>
        <fullName evidence="5">Photosynthesis system II assembly factor Ycf48/Hcf136-like domain-containing protein</fullName>
    </recommendedName>
</protein>
<evidence type="ECO:0008006" key="5">
    <source>
        <dbReference type="Google" id="ProtNLM"/>
    </source>
</evidence>
<dbReference type="RefSeq" id="WP_213555777.1">
    <property type="nucleotide sequence ID" value="NZ_JBHZDI010000219.1"/>
</dbReference>
<keyword evidence="4" id="KW-1185">Reference proteome</keyword>
<dbReference type="EMBL" id="CP074371">
    <property type="protein sequence ID" value="QVI19745.1"/>
    <property type="molecule type" value="Genomic_DNA"/>
</dbReference>
<dbReference type="Proteomes" id="UP000683310">
    <property type="component" value="Chromosome"/>
</dbReference>
<name>A0ABX8CIJ2_9NOCA</name>
<evidence type="ECO:0000313" key="3">
    <source>
        <dbReference type="EMBL" id="QVI19745.1"/>
    </source>
</evidence>
<accession>A0ABX8CIJ2</accession>
<sequence>MRLRANPVVVAGVIGVGMPVLAAGVIAGLTVDDGGSGPDSTHAAASAKPTTAAATTAPDAKPVATTVADPEPVGFQPDSINFVSAGEGWVLGRSYPCPSGACQSLRHTTDGGHTWQQVSLPAPLREAGAHDGWLKFADARNGWIGVGNKLFSTHDGGTTWREADIETDALVNGWSLTVTDDSVHVASVQPGERTVLFTSPLSRDAWTGPTEIPVPGAGGPHPTADLKVAGSRAWMVVTNRGQEAARLVDGTWTPWKLPCGGNGPADWHALSEKRLVALCGRVGPYSDGGTTTRLMTSTDGGVTFTETGQLSPTLTADAALIAADATHLVAAVGERLLTSTDGGETWTVGYTAPDRNWRELSGEFVTETNGFVILARPGSTQLATTMLTTRDAGATWTPVVFD</sequence>
<organism evidence="3 4">
    <name type="scientific">Nocardia tengchongensis</name>
    <dbReference type="NCBI Taxonomy" id="2055889"/>
    <lineage>
        <taxon>Bacteria</taxon>
        <taxon>Bacillati</taxon>
        <taxon>Actinomycetota</taxon>
        <taxon>Actinomycetes</taxon>
        <taxon>Mycobacteriales</taxon>
        <taxon>Nocardiaceae</taxon>
        <taxon>Nocardia</taxon>
    </lineage>
</organism>
<proteinExistence type="predicted"/>
<dbReference type="SUPFAM" id="SSF50939">
    <property type="entry name" value="Sialidases"/>
    <property type="match status" value="1"/>
</dbReference>
<evidence type="ECO:0000256" key="1">
    <source>
        <dbReference type="SAM" id="MobiDB-lite"/>
    </source>
</evidence>
<evidence type="ECO:0000313" key="4">
    <source>
        <dbReference type="Proteomes" id="UP000683310"/>
    </source>
</evidence>
<feature type="signal peptide" evidence="2">
    <location>
        <begin position="1"/>
        <end position="22"/>
    </location>
</feature>
<evidence type="ECO:0000256" key="2">
    <source>
        <dbReference type="SAM" id="SignalP"/>
    </source>
</evidence>